<evidence type="ECO:0000256" key="3">
    <source>
        <dbReference type="ARBA" id="ARBA00022729"/>
    </source>
</evidence>
<dbReference type="EMBL" id="UGPZ01000002">
    <property type="protein sequence ID" value="STY91308.1"/>
    <property type="molecule type" value="Genomic_DNA"/>
</dbReference>
<evidence type="ECO:0000313" key="5">
    <source>
        <dbReference type="EMBL" id="STY91308.1"/>
    </source>
</evidence>
<evidence type="ECO:0000256" key="1">
    <source>
        <dbReference type="ARBA" id="ARBA00004196"/>
    </source>
</evidence>
<dbReference type="PANTHER" id="PTHR35936">
    <property type="entry name" value="MEMBRANE-BOUND LYTIC MUREIN TRANSGLYCOSYLASE F"/>
    <property type="match status" value="1"/>
</dbReference>
<evidence type="ECO:0000256" key="2">
    <source>
        <dbReference type="ARBA" id="ARBA00010333"/>
    </source>
</evidence>
<dbReference type="Proteomes" id="UP000254133">
    <property type="component" value="Unassembled WGS sequence"/>
</dbReference>
<dbReference type="PROSITE" id="PS51257">
    <property type="entry name" value="PROKAR_LIPOPROTEIN"/>
    <property type="match status" value="1"/>
</dbReference>
<dbReference type="GO" id="GO:0030313">
    <property type="term" value="C:cell envelope"/>
    <property type="evidence" value="ECO:0007669"/>
    <property type="project" value="UniProtKB-SubCell"/>
</dbReference>
<evidence type="ECO:0000313" key="6">
    <source>
        <dbReference type="Proteomes" id="UP000254133"/>
    </source>
</evidence>
<evidence type="ECO:0000256" key="4">
    <source>
        <dbReference type="RuleBase" id="RU003744"/>
    </source>
</evidence>
<dbReference type="RefSeq" id="WP_078273939.1">
    <property type="nucleotide sequence ID" value="NZ_CP087817.1"/>
</dbReference>
<keyword evidence="3" id="KW-0732">Signal</keyword>
<dbReference type="SUPFAM" id="SSF53850">
    <property type="entry name" value="Periplasmic binding protein-like II"/>
    <property type="match status" value="1"/>
</dbReference>
<dbReference type="Pfam" id="PF00497">
    <property type="entry name" value="SBP_bac_3"/>
    <property type="match status" value="1"/>
</dbReference>
<name>A0A1T0A3L6_MORBO</name>
<proteinExistence type="inferred from homology"/>
<dbReference type="InterPro" id="IPR001638">
    <property type="entry name" value="Solute-binding_3/MltF_N"/>
</dbReference>
<dbReference type="InterPro" id="IPR018313">
    <property type="entry name" value="SBP_3_CS"/>
</dbReference>
<gene>
    <name evidence="5" type="primary">artI_1</name>
    <name evidence="5" type="ORF">NCTC9426_01356</name>
</gene>
<accession>A0A1T0A3L6</accession>
<dbReference type="AlphaFoldDB" id="A0A1T0A3L6"/>
<sequence length="265" mass="28416">MKHTALVALIGTLLLTACGGGKPADNTTTTSTNNTTQTLRIATEGAYAPFNYTNNDSSLAGFDVDIANALCAKMAVTCEIDAQDWDGIIPALKTGKFDAIVSAMSITPERFEQVSFSEPYFVNTLVFVAKNGSTFDPANPDHIKSAKISAQGSTISSQWLTQTYPDVKPILHSTLDNAFLDLGASRSDVIISDKMPAMTWLGSELGKDFAVKGDEIDINDNFAIAVDKGNDELLAKFNQALADIKADGTYDKIVIEHFGESMVSK</sequence>
<reference evidence="5 6" key="1">
    <citation type="submission" date="2018-06" db="EMBL/GenBank/DDBJ databases">
        <authorList>
            <consortium name="Pathogen Informatics"/>
            <person name="Doyle S."/>
        </authorList>
    </citation>
    <scope>NUCLEOTIDE SEQUENCE [LARGE SCALE GENOMIC DNA]</scope>
    <source>
        <strain evidence="5 6">NCTC9426</strain>
    </source>
</reference>
<dbReference type="Gene3D" id="3.40.190.10">
    <property type="entry name" value="Periplasmic binding protein-like II"/>
    <property type="match status" value="2"/>
</dbReference>
<protein>
    <submittedName>
        <fullName evidence="5">ABC transporter arginine-binding protein 2</fullName>
    </submittedName>
</protein>
<dbReference type="SMART" id="SM00062">
    <property type="entry name" value="PBPb"/>
    <property type="match status" value="1"/>
</dbReference>
<dbReference type="PANTHER" id="PTHR35936:SF17">
    <property type="entry name" value="ARGININE-BINDING EXTRACELLULAR PROTEIN ARTP"/>
    <property type="match status" value="1"/>
</dbReference>
<comment type="subcellular location">
    <subcellularLocation>
        <location evidence="1">Cell envelope</location>
    </subcellularLocation>
</comment>
<comment type="similarity">
    <text evidence="2 4">Belongs to the bacterial solute-binding protein 3 family.</text>
</comment>
<dbReference type="PROSITE" id="PS01039">
    <property type="entry name" value="SBP_BACTERIAL_3"/>
    <property type="match status" value="1"/>
</dbReference>
<organism evidence="5 6">
    <name type="scientific">Moraxella bovis</name>
    <dbReference type="NCBI Taxonomy" id="476"/>
    <lineage>
        <taxon>Bacteria</taxon>
        <taxon>Pseudomonadati</taxon>
        <taxon>Pseudomonadota</taxon>
        <taxon>Gammaproteobacteria</taxon>
        <taxon>Moraxellales</taxon>
        <taxon>Moraxellaceae</taxon>
        <taxon>Moraxella</taxon>
    </lineage>
</organism>